<dbReference type="CDD" id="cd18094">
    <property type="entry name" value="SpoU-like_TrmL"/>
    <property type="match status" value="1"/>
</dbReference>
<dbReference type="EC" id="2.1.1.207" evidence="6"/>
<evidence type="ECO:0000256" key="2">
    <source>
        <dbReference type="ARBA" id="ARBA00022603"/>
    </source>
</evidence>
<dbReference type="InterPro" id="IPR029028">
    <property type="entry name" value="Alpha/beta_knot_MTases"/>
</dbReference>
<feature type="binding site" evidence="6">
    <location>
        <position position="78"/>
    </location>
    <ligand>
        <name>S-adenosyl-L-methionine</name>
        <dbReference type="ChEBI" id="CHEBI:59789"/>
    </ligand>
</feature>
<feature type="domain" description="tRNA/rRNA methyltransferase SpoU type" evidence="7">
    <location>
        <begin position="4"/>
        <end position="144"/>
    </location>
</feature>
<dbReference type="GO" id="GO:0008168">
    <property type="term" value="F:methyltransferase activity"/>
    <property type="evidence" value="ECO:0007669"/>
    <property type="project" value="UniProtKB-KW"/>
</dbReference>
<name>A0ABT2QS35_9STAP</name>
<dbReference type="RefSeq" id="WP_262856471.1">
    <property type="nucleotide sequence ID" value="NZ_JAOPKZ010000015.1"/>
</dbReference>
<feature type="binding site" evidence="6">
    <location>
        <position position="132"/>
    </location>
    <ligand>
        <name>S-adenosyl-L-methionine</name>
        <dbReference type="ChEBI" id="CHEBI:59789"/>
    </ligand>
</feature>
<dbReference type="Pfam" id="PF00588">
    <property type="entry name" value="SpoU_methylase"/>
    <property type="match status" value="1"/>
</dbReference>
<dbReference type="GO" id="GO:0032259">
    <property type="term" value="P:methylation"/>
    <property type="evidence" value="ECO:0007669"/>
    <property type="project" value="UniProtKB-KW"/>
</dbReference>
<evidence type="ECO:0000313" key="8">
    <source>
        <dbReference type="EMBL" id="MCU5746790.1"/>
    </source>
</evidence>
<evidence type="ECO:0000256" key="5">
    <source>
        <dbReference type="ARBA" id="ARBA00022694"/>
    </source>
</evidence>
<keyword evidence="2 6" id="KW-0489">Methyltransferase</keyword>
<keyword evidence="1 6" id="KW-0963">Cytoplasm</keyword>
<proteinExistence type="inferred from homology"/>
<feature type="binding site" evidence="6">
    <location>
        <position position="124"/>
    </location>
    <ligand>
        <name>S-adenosyl-L-methionine</name>
        <dbReference type="ChEBI" id="CHEBI:59789"/>
    </ligand>
</feature>
<dbReference type="InterPro" id="IPR029026">
    <property type="entry name" value="tRNA_m1G_MTases_N"/>
</dbReference>
<dbReference type="PIRSF" id="PIRSF029256">
    <property type="entry name" value="SpoU_TrmH_prd"/>
    <property type="match status" value="1"/>
</dbReference>
<evidence type="ECO:0000313" key="9">
    <source>
        <dbReference type="Proteomes" id="UP001209553"/>
    </source>
</evidence>
<dbReference type="InterPro" id="IPR001537">
    <property type="entry name" value="SpoU_MeTrfase"/>
</dbReference>
<reference evidence="8 9" key="1">
    <citation type="journal article" date="2023" name="Int. J. Syst. Evol. Microbiol.">
        <title>Streptococcus sciuri sp. nov., Staphylococcus marylandisciuri sp. nov. and Staphylococcus americanisciuri sp. nov., isolated from faeces of eastern grey squirrel (Sciurus carolinensis).</title>
        <authorList>
            <person name="Volokhov D.V."/>
            <person name="Zagorodnyaya T.A."/>
            <person name="Furtak V.A."/>
            <person name="Nattanmai G."/>
            <person name="Randall L."/>
            <person name="Jose S."/>
            <person name="Gao Y."/>
            <person name="Eisenberg T."/>
            <person name="Delmonte P."/>
            <person name="Blom J."/>
            <person name="Mitchell K.K."/>
        </authorList>
    </citation>
    <scope>NUCLEOTIDE SEQUENCE [LARGE SCALE GENOMIC DNA]</scope>
    <source>
        <strain evidence="8 9">SQ8-PEA</strain>
    </source>
</reference>
<comment type="function">
    <text evidence="6">Could methylate the ribose at the nucleotide 34 wobble position in tRNA.</text>
</comment>
<keyword evidence="3 6" id="KW-0808">Transferase</keyword>
<comment type="subcellular location">
    <subcellularLocation>
        <location evidence="6">Cytoplasm</location>
    </subcellularLocation>
</comment>
<dbReference type="Gene3D" id="3.40.1280.10">
    <property type="match status" value="1"/>
</dbReference>
<keyword evidence="4 6" id="KW-0949">S-adenosyl-L-methionine</keyword>
<dbReference type="HAMAP" id="MF_01885">
    <property type="entry name" value="tRNA_methyltr_TrmL"/>
    <property type="match status" value="1"/>
</dbReference>
<evidence type="ECO:0000259" key="7">
    <source>
        <dbReference type="Pfam" id="PF00588"/>
    </source>
</evidence>
<dbReference type="PANTHER" id="PTHR42971:SF1">
    <property type="entry name" value="TRNA (CYTIDINE(34)-2'-O)-METHYLTRANSFERASE"/>
    <property type="match status" value="1"/>
</dbReference>
<comment type="catalytic activity">
    <reaction evidence="6">
        <text>5-carboxymethylaminomethyluridine(34) in tRNA(Leu) + S-adenosyl-L-methionine = 5-carboxymethylaminomethyl-2'-O-methyluridine(34) in tRNA(Leu) + S-adenosyl-L-homocysteine + H(+)</text>
        <dbReference type="Rhea" id="RHEA:43088"/>
        <dbReference type="Rhea" id="RHEA-COMP:10333"/>
        <dbReference type="Rhea" id="RHEA-COMP:10334"/>
        <dbReference type="ChEBI" id="CHEBI:15378"/>
        <dbReference type="ChEBI" id="CHEBI:57856"/>
        <dbReference type="ChEBI" id="CHEBI:59789"/>
        <dbReference type="ChEBI" id="CHEBI:74508"/>
        <dbReference type="ChEBI" id="CHEBI:74511"/>
        <dbReference type="EC" id="2.1.1.207"/>
    </reaction>
</comment>
<keyword evidence="9" id="KW-1185">Reference proteome</keyword>
<dbReference type="Proteomes" id="UP001209553">
    <property type="component" value="Unassembled WGS sequence"/>
</dbReference>
<evidence type="ECO:0000256" key="1">
    <source>
        <dbReference type="ARBA" id="ARBA00022490"/>
    </source>
</evidence>
<evidence type="ECO:0000256" key="6">
    <source>
        <dbReference type="HAMAP-Rule" id="MF_01885"/>
    </source>
</evidence>
<accession>A0ABT2QS35</accession>
<organism evidence="8 9">
    <name type="scientific">Staphylococcus marylandisciuri</name>
    <dbReference type="NCBI Taxonomy" id="2981529"/>
    <lineage>
        <taxon>Bacteria</taxon>
        <taxon>Bacillati</taxon>
        <taxon>Bacillota</taxon>
        <taxon>Bacilli</taxon>
        <taxon>Bacillales</taxon>
        <taxon>Staphylococcaceae</taxon>
        <taxon>Staphylococcus</taxon>
    </lineage>
</organism>
<gene>
    <name evidence="8" type="primary">trmL</name>
    <name evidence="8" type="ORF">N9R04_08850</name>
</gene>
<dbReference type="InterPro" id="IPR016914">
    <property type="entry name" value="TrmL"/>
</dbReference>
<protein>
    <recommendedName>
        <fullName evidence="6">Putative tRNA (cytidine(34)-2'-O)-methyltransferase</fullName>
        <ecNumber evidence="6">2.1.1.207</ecNumber>
    </recommendedName>
    <alternativeName>
        <fullName evidence="6">tRNA (cytidine/uridine-2'-O-)-methyltransferase</fullName>
    </alternativeName>
</protein>
<comment type="caution">
    <text evidence="8">The sequence shown here is derived from an EMBL/GenBank/DDBJ whole genome shotgun (WGS) entry which is preliminary data.</text>
</comment>
<comment type="similarity">
    <text evidence="6">Belongs to the class IV-like SAM-binding methyltransferase superfamily. RNA methyltransferase TrmH family. TrmL subfamily.</text>
</comment>
<dbReference type="PANTHER" id="PTHR42971">
    <property type="entry name" value="TRNA (CYTIDINE(34)-2'-O)-METHYLTRANSFERASE"/>
    <property type="match status" value="1"/>
</dbReference>
<feature type="binding site" evidence="6">
    <location>
        <position position="103"/>
    </location>
    <ligand>
        <name>S-adenosyl-L-methionine</name>
        <dbReference type="ChEBI" id="CHEBI:59789"/>
    </ligand>
</feature>
<dbReference type="SUPFAM" id="SSF75217">
    <property type="entry name" value="alpha/beta knot"/>
    <property type="match status" value="1"/>
</dbReference>
<dbReference type="EMBL" id="JAOPKZ010000015">
    <property type="protein sequence ID" value="MCU5746790.1"/>
    <property type="molecule type" value="Genomic_DNA"/>
</dbReference>
<evidence type="ECO:0000256" key="4">
    <source>
        <dbReference type="ARBA" id="ARBA00022691"/>
    </source>
</evidence>
<keyword evidence="5 6" id="KW-0819">tRNA processing</keyword>
<comment type="catalytic activity">
    <reaction evidence="6">
        <text>cytidine(34) in tRNA + S-adenosyl-L-methionine = 2'-O-methylcytidine(34) in tRNA + S-adenosyl-L-homocysteine + H(+)</text>
        <dbReference type="Rhea" id="RHEA:43084"/>
        <dbReference type="Rhea" id="RHEA-COMP:10331"/>
        <dbReference type="Rhea" id="RHEA-COMP:10332"/>
        <dbReference type="ChEBI" id="CHEBI:15378"/>
        <dbReference type="ChEBI" id="CHEBI:57856"/>
        <dbReference type="ChEBI" id="CHEBI:59789"/>
        <dbReference type="ChEBI" id="CHEBI:74495"/>
        <dbReference type="ChEBI" id="CHEBI:82748"/>
        <dbReference type="EC" id="2.1.1.207"/>
    </reaction>
</comment>
<sequence>MTNHIVLFQPEIPGNTGTIARTCAGTNTHLHLIKPLGFSTDDKMLKRAGLDYWHSVNITYHESIEDFFEHTDGEYYLLTKFGSKVYSDFDFTDTSLEHYFIFGRETTGLPQWVKDQYHDTALRVPINHNIRSLNLSNTASLIIYEALRQQGFPSLDQEF</sequence>
<evidence type="ECO:0000256" key="3">
    <source>
        <dbReference type="ARBA" id="ARBA00022679"/>
    </source>
</evidence>
<dbReference type="NCBIfam" id="TIGR00185">
    <property type="entry name" value="tRNA_yibK_trmL"/>
    <property type="match status" value="1"/>
</dbReference>